<dbReference type="Pfam" id="PF00617">
    <property type="entry name" value="RasGEF"/>
    <property type="match status" value="1"/>
</dbReference>
<dbReference type="EMBL" id="WEIW01000090">
    <property type="protein sequence ID" value="NWH30063.1"/>
    <property type="molecule type" value="Genomic_DNA"/>
</dbReference>
<feature type="region of interest" description="Disordered" evidence="3">
    <location>
        <begin position="1051"/>
        <end position="1178"/>
    </location>
</feature>
<keyword evidence="6" id="KW-1185">Reference proteome</keyword>
<protein>
    <submittedName>
        <fullName evidence="5">PLCE1 phosphodiesterase</fullName>
    </submittedName>
</protein>
<dbReference type="PROSITE" id="PS50009">
    <property type="entry name" value="RASGEF_CAT"/>
    <property type="match status" value="1"/>
</dbReference>
<feature type="non-terminal residue" evidence="5">
    <location>
        <position position="1178"/>
    </location>
</feature>
<feature type="compositionally biased region" description="Acidic residues" evidence="3">
    <location>
        <begin position="1119"/>
        <end position="1128"/>
    </location>
</feature>
<dbReference type="Gene3D" id="1.10.840.10">
    <property type="entry name" value="Ras guanine-nucleotide exchange factors catalytic domain"/>
    <property type="match status" value="1"/>
</dbReference>
<dbReference type="SUPFAM" id="SSF48366">
    <property type="entry name" value="Ras GEF"/>
    <property type="match status" value="1"/>
</dbReference>
<sequence length="1178" mass="131214">MTSEEMTASVLLSVVQGKVIAAQSAGDENTENALDTSVIRHTASSGRQTTQNLSYLHRLEEESLQGSVPKIFSLAKEQLANDKSNENFWERNSSISDSVEFLNINCNIVQKNYKSSISCSQLYQSCAPSAGEEACLETGIPVALERAMLAEIQLKMNGPSLRSQTAVNKNDSSDPDKVAFFHLHCASDRNISRALCGLHNSFILDDCLQPMSDGDGNTTGSPACTCSIMQLTNNCENENGQQLYEGALRDKYLCQERAPRKVKVACSGHNFCGYNFTGRMPSKPFLSHFEDCNDNCEEELEEDFFRNKKERSTLLIRRFCKNDKEVKKSVYTGTRAIFRTLPSGHIGTVAWNYVEQRKNSTIKCCPSMYELTTKCQGGFEGAPTPLTADGTGTALEPIFSTVIEEEERAEDIFEYIPHLLRKLPTSVTDYIYKGDGFCVKPCVTGAYCQYRATLQRTALSNYITGALLEATTSLGARSGLLNIFGGSTGRAMLKERQACTSMAGSSLLPSSVAGISKELMELQHLIQFPEEVASILTEQEQELYRRVLPIDYLCFLTRDLGNAECQSKLPSIKASISATILSSPNGEHNAVEDLVARFNEVSSWVTWLILTAGSMEEKREVFSYLVHVAKCCWNMGNYNAVMEFLAGLRSRKVLKMWQFMDQSDIETMRSLKDAMAQHESSSEYRKVVNRALNIPGCKVVPFCGVFLKELCEVLDGASSLIRLCPRYNSQDETLEFVSDYSGQDNFLQRVGQDGLNNPEKESTTNSIFQTIRSCNRSLESEEGEDNVSEGSDSRKNSFKDRNRYQFLIGDLSDSENDIFEQLKEWDTSSTEEQQKAFCHGIELIPWYVLSIRADVHQFMQQGATVIRYDQETHLSARCFLQLQPDNSTLTWTKPTTVCPANAKAKLSVLGNTAELGKYQFLGNTGLVEGFLDLFSAKAVYMGHSGIDMHTVCVQNKLCNMSLEENGITLLYGLQTTDNKLLHFVAPKYTARMLYDGLLELTKAVRKMRRFPDQRLQWLRKQYVSLYQEDGRFEGPTLAQAVELFGGRRWSARSTGTGSLTKSTEKPNVQRNNTLGISTAKKKKKVLIRGESGEATDDEMANRKAKSCKEYRNRSGSDPQDIDEQEEPDQNIVINASPSNNLPSRRAHSLTVSGSPNLGTTSSSPARPVSSPVISSSKS</sequence>
<proteinExistence type="predicted"/>
<dbReference type="InterPro" id="IPR001895">
    <property type="entry name" value="RASGEF_cat_dom"/>
</dbReference>
<feature type="domain" description="Ras-GEF" evidence="4">
    <location>
        <begin position="528"/>
        <end position="781"/>
    </location>
</feature>
<organism evidence="5 6">
    <name type="scientific">Chloropsis hardwickii</name>
    <dbReference type="NCBI Taxonomy" id="667144"/>
    <lineage>
        <taxon>Eukaryota</taxon>
        <taxon>Metazoa</taxon>
        <taxon>Chordata</taxon>
        <taxon>Craniata</taxon>
        <taxon>Vertebrata</taxon>
        <taxon>Euteleostomi</taxon>
        <taxon>Archelosauria</taxon>
        <taxon>Archosauria</taxon>
        <taxon>Dinosauria</taxon>
        <taxon>Saurischia</taxon>
        <taxon>Theropoda</taxon>
        <taxon>Coelurosauria</taxon>
        <taxon>Aves</taxon>
        <taxon>Neognathae</taxon>
        <taxon>Neoaves</taxon>
        <taxon>Telluraves</taxon>
        <taxon>Australaves</taxon>
        <taxon>Passeriformes</taxon>
        <taxon>Corvoidea</taxon>
        <taxon>Irenidae</taxon>
        <taxon>Chloropsis</taxon>
    </lineage>
</organism>
<name>A0A850UG86_9CORV</name>
<dbReference type="InterPro" id="IPR036964">
    <property type="entry name" value="RASGEF_cat_dom_sf"/>
</dbReference>
<dbReference type="PANTHER" id="PTHR23113">
    <property type="entry name" value="GUANINE NUCLEOTIDE EXCHANGE FACTOR"/>
    <property type="match status" value="1"/>
</dbReference>
<feature type="compositionally biased region" description="Polar residues" evidence="3">
    <location>
        <begin position="1051"/>
        <end position="1076"/>
    </location>
</feature>
<feature type="compositionally biased region" description="Polar residues" evidence="3">
    <location>
        <begin position="1131"/>
        <end position="1142"/>
    </location>
</feature>
<dbReference type="GO" id="GO:0005886">
    <property type="term" value="C:plasma membrane"/>
    <property type="evidence" value="ECO:0007669"/>
    <property type="project" value="TreeGrafter"/>
</dbReference>
<reference evidence="5" key="1">
    <citation type="submission" date="2019-10" db="EMBL/GenBank/DDBJ databases">
        <title>Bird 10,000 Genomes (B10K) Project - Family phase.</title>
        <authorList>
            <person name="Zhang G."/>
        </authorList>
    </citation>
    <scope>NUCLEOTIDE SEQUENCE</scope>
    <source>
        <strain evidence="5">B10K-IZ-033-78</strain>
        <tissue evidence="5">Muscle</tissue>
    </source>
</reference>
<keyword evidence="1 2" id="KW-0344">Guanine-nucleotide releasing factor</keyword>
<feature type="compositionally biased region" description="Low complexity" evidence="3">
    <location>
        <begin position="1161"/>
        <end position="1178"/>
    </location>
</feature>
<evidence type="ECO:0000256" key="1">
    <source>
        <dbReference type="ARBA" id="ARBA00022658"/>
    </source>
</evidence>
<gene>
    <name evidence="5" type="primary">Plce1</name>
    <name evidence="5" type="ORF">CHLHAR_R08598</name>
</gene>
<dbReference type="PANTHER" id="PTHR23113:SF368">
    <property type="entry name" value="CELL DIVISION CONTROL PROTEIN 25"/>
    <property type="match status" value="1"/>
</dbReference>
<dbReference type="GO" id="GO:0005085">
    <property type="term" value="F:guanyl-nucleotide exchange factor activity"/>
    <property type="evidence" value="ECO:0007669"/>
    <property type="project" value="UniProtKB-KW"/>
</dbReference>
<dbReference type="GO" id="GO:0007265">
    <property type="term" value="P:Ras protein signal transduction"/>
    <property type="evidence" value="ECO:0007669"/>
    <property type="project" value="TreeGrafter"/>
</dbReference>
<feature type="non-terminal residue" evidence="5">
    <location>
        <position position="1"/>
    </location>
</feature>
<feature type="compositionally biased region" description="Polar residues" evidence="3">
    <location>
        <begin position="1149"/>
        <end position="1160"/>
    </location>
</feature>
<dbReference type="SMART" id="SM00147">
    <property type="entry name" value="RasGEF"/>
    <property type="match status" value="1"/>
</dbReference>
<dbReference type="InterPro" id="IPR023578">
    <property type="entry name" value="Ras_GEF_dom_sf"/>
</dbReference>
<accession>A0A850UG86</accession>
<dbReference type="Proteomes" id="UP000640999">
    <property type="component" value="Unassembled WGS sequence"/>
</dbReference>
<dbReference type="OrthoDB" id="10068636at2759"/>
<evidence type="ECO:0000313" key="6">
    <source>
        <dbReference type="Proteomes" id="UP000640999"/>
    </source>
</evidence>
<dbReference type="InterPro" id="IPR008937">
    <property type="entry name" value="Ras-like_GEF"/>
</dbReference>
<evidence type="ECO:0000256" key="2">
    <source>
        <dbReference type="PROSITE-ProRule" id="PRU00168"/>
    </source>
</evidence>
<comment type="caution">
    <text evidence="5">The sequence shown here is derived from an EMBL/GenBank/DDBJ whole genome shotgun (WGS) entry which is preliminary data.</text>
</comment>
<evidence type="ECO:0000313" key="5">
    <source>
        <dbReference type="EMBL" id="NWH30063.1"/>
    </source>
</evidence>
<dbReference type="AlphaFoldDB" id="A0A850UG86"/>
<evidence type="ECO:0000259" key="4">
    <source>
        <dbReference type="PROSITE" id="PS50009"/>
    </source>
</evidence>
<evidence type="ECO:0000256" key="3">
    <source>
        <dbReference type="SAM" id="MobiDB-lite"/>
    </source>
</evidence>
<dbReference type="SUPFAM" id="SSF50729">
    <property type="entry name" value="PH domain-like"/>
    <property type="match status" value="1"/>
</dbReference>